<dbReference type="SUPFAM" id="SSF46689">
    <property type="entry name" value="Homeodomain-like"/>
    <property type="match status" value="1"/>
</dbReference>
<dbReference type="InterPro" id="IPR009057">
    <property type="entry name" value="Homeodomain-like_sf"/>
</dbReference>
<gene>
    <name evidence="2" type="ORF">AUJ73_01540</name>
</gene>
<evidence type="ECO:0000313" key="2">
    <source>
        <dbReference type="EMBL" id="OIO14915.1"/>
    </source>
</evidence>
<dbReference type="Pfam" id="PF13518">
    <property type="entry name" value="HTH_28"/>
    <property type="match status" value="1"/>
</dbReference>
<evidence type="ECO:0000313" key="3">
    <source>
        <dbReference type="Proteomes" id="UP000183120"/>
    </source>
</evidence>
<dbReference type="PANTHER" id="PTHR35004:SF7">
    <property type="entry name" value="INTEGRASE PROTEIN"/>
    <property type="match status" value="1"/>
</dbReference>
<organism evidence="2 3">
    <name type="scientific">Candidatus Gottesmanbacteria bacterium CG1_02_37_22</name>
    <dbReference type="NCBI Taxonomy" id="1805209"/>
    <lineage>
        <taxon>Bacteria</taxon>
        <taxon>Candidatus Gottesmaniibacteriota</taxon>
    </lineage>
</organism>
<reference evidence="2 3" key="1">
    <citation type="journal article" date="2016" name="Environ. Microbiol.">
        <title>Genomic resolution of a cold subsurface aquifer community provides metabolic insights for novel microbes adapted to high CO concentrations.</title>
        <authorList>
            <person name="Probst A.J."/>
            <person name="Castelle C.J."/>
            <person name="Singh A."/>
            <person name="Brown C.T."/>
            <person name="Anantharaman K."/>
            <person name="Sharon I."/>
            <person name="Hug L.A."/>
            <person name="Burstein D."/>
            <person name="Emerson J.B."/>
            <person name="Thomas B.C."/>
            <person name="Banfield J.F."/>
        </authorList>
    </citation>
    <scope>NUCLEOTIDE SEQUENCE [LARGE SCALE GENOMIC DNA]</scope>
    <source>
        <strain evidence="2">CG1_02_37_22</strain>
    </source>
</reference>
<dbReference type="EMBL" id="MNUY01000023">
    <property type="protein sequence ID" value="OIO14915.1"/>
    <property type="molecule type" value="Genomic_DNA"/>
</dbReference>
<dbReference type="AlphaFoldDB" id="A0A1J4TV73"/>
<dbReference type="GO" id="GO:0015074">
    <property type="term" value="P:DNA integration"/>
    <property type="evidence" value="ECO:0007669"/>
    <property type="project" value="InterPro"/>
</dbReference>
<feature type="domain" description="Integrase catalytic" evidence="1">
    <location>
        <begin position="129"/>
        <end position="312"/>
    </location>
</feature>
<dbReference type="InterPro" id="IPR001584">
    <property type="entry name" value="Integrase_cat-core"/>
</dbReference>
<evidence type="ECO:0000259" key="1">
    <source>
        <dbReference type="PROSITE" id="PS50994"/>
    </source>
</evidence>
<proteinExistence type="predicted"/>
<dbReference type="NCBIfam" id="NF033594">
    <property type="entry name" value="transpos_ISNCY_2"/>
    <property type="match status" value="1"/>
</dbReference>
<name>A0A1J4TV73_9BACT</name>
<dbReference type="GO" id="GO:0003676">
    <property type="term" value="F:nucleic acid binding"/>
    <property type="evidence" value="ECO:0007669"/>
    <property type="project" value="InterPro"/>
</dbReference>
<dbReference type="PANTHER" id="PTHR35004">
    <property type="entry name" value="TRANSPOSASE RV3428C-RELATED"/>
    <property type="match status" value="1"/>
</dbReference>
<dbReference type="InterPro" id="IPR012337">
    <property type="entry name" value="RNaseH-like_sf"/>
</dbReference>
<comment type="caution">
    <text evidence="2">The sequence shown here is derived from an EMBL/GenBank/DDBJ whole genome shotgun (WGS) entry which is preliminary data.</text>
</comment>
<sequence>MKGFISMSAKETERITIMDNLIEKRIKQKHAGRQLNISVRQVQRILRRYKREGVAGLVHLGRGRPSNRVIPQEEKNRAIDIIRKRYSDFGPTFALEKLKDCHSVCFGIDTLRQEMIIAKLWKPRKRKLKDIHPYRERRACLGDLVQLDGSPHKWFEDRGPSCTLLAFIDDATSRIMDGVFVDYEGTFTLFEAGEHYLQTHGKPLSFYVDKHSTFKINRQANVEEELKDKQAQSQFSRAMDELGIEVICANSPEAKGRVERLFETLQDRLVKEMRLKGISTKEEATKYFREIYIPIHNSKFAVLPKEKANLHRPLLPDDDLAKILTIRSKRMVTRNLAVQYKNTRYQLIPENGYRYTLRNTGITVVEDRNGKISFIYKDKTIPYRVAIKDVNSNKPIQIVSSKEFREKRVYLPPSFDHPWRSSVYAG</sequence>
<dbReference type="InterPro" id="IPR047797">
    <property type="entry name" value="ISNCY_transpos"/>
</dbReference>
<dbReference type="PROSITE" id="PS50994">
    <property type="entry name" value="INTEGRASE"/>
    <property type="match status" value="1"/>
</dbReference>
<accession>A0A1J4TV73</accession>
<dbReference type="Proteomes" id="UP000183120">
    <property type="component" value="Unassembled WGS sequence"/>
</dbReference>
<dbReference type="SUPFAM" id="SSF53098">
    <property type="entry name" value="Ribonuclease H-like"/>
    <property type="match status" value="1"/>
</dbReference>
<dbReference type="InterPro" id="IPR036397">
    <property type="entry name" value="RNaseH_sf"/>
</dbReference>
<dbReference type="InterPro" id="IPR055247">
    <property type="entry name" value="InsJ-like_HTH"/>
</dbReference>
<dbReference type="Gene3D" id="3.30.420.10">
    <property type="entry name" value="Ribonuclease H-like superfamily/Ribonuclease H"/>
    <property type="match status" value="1"/>
</dbReference>
<protein>
    <recommendedName>
        <fullName evidence="1">Integrase catalytic domain-containing protein</fullName>
    </recommendedName>
</protein>